<reference evidence="3 4" key="1">
    <citation type="submission" date="2024-02" db="EMBL/GenBank/DDBJ databases">
        <title>Whole genome sequencing of Parabacteroides sp. AD58.</title>
        <authorList>
            <person name="Chaplin A.V."/>
            <person name="Pikina A.P."/>
            <person name="Sokolova S.R."/>
            <person name="Korostin D.O."/>
            <person name="Efimov B.A."/>
        </authorList>
    </citation>
    <scope>NUCLEOTIDE SEQUENCE [LARGE SCALE GENOMIC DNA]</scope>
    <source>
        <strain evidence="3 4">AD58</strain>
    </source>
</reference>
<dbReference type="EMBL" id="CP146284">
    <property type="protein sequence ID" value="WWV65722.1"/>
    <property type="molecule type" value="Genomic_DNA"/>
</dbReference>
<name>A0ABZ2II61_9BACT</name>
<keyword evidence="1" id="KW-0472">Membrane</keyword>
<feature type="domain" description="EamA" evidence="2">
    <location>
        <begin position="4"/>
        <end position="138"/>
    </location>
</feature>
<dbReference type="Gene3D" id="1.10.3730.20">
    <property type="match status" value="1"/>
</dbReference>
<dbReference type="Pfam" id="PF00892">
    <property type="entry name" value="EamA"/>
    <property type="match status" value="2"/>
</dbReference>
<dbReference type="SUPFAM" id="SSF103481">
    <property type="entry name" value="Multidrug resistance efflux transporter EmrE"/>
    <property type="match status" value="2"/>
</dbReference>
<dbReference type="Proteomes" id="UP001320603">
    <property type="component" value="Chromosome"/>
</dbReference>
<feature type="transmembrane region" description="Helical" evidence="1">
    <location>
        <begin position="205"/>
        <end position="224"/>
    </location>
</feature>
<feature type="domain" description="EamA" evidence="2">
    <location>
        <begin position="157"/>
        <end position="309"/>
    </location>
</feature>
<keyword evidence="1" id="KW-0812">Transmembrane</keyword>
<organism evidence="3 4">
    <name type="scientific">Parabacteroides absconsus</name>
    <dbReference type="NCBI Taxonomy" id="2951805"/>
    <lineage>
        <taxon>Bacteria</taxon>
        <taxon>Pseudomonadati</taxon>
        <taxon>Bacteroidota</taxon>
        <taxon>Bacteroidia</taxon>
        <taxon>Bacteroidales</taxon>
        <taxon>Tannerellaceae</taxon>
        <taxon>Parabacteroides</taxon>
    </lineage>
</organism>
<dbReference type="InterPro" id="IPR037185">
    <property type="entry name" value="EmrE-like"/>
</dbReference>
<protein>
    <submittedName>
        <fullName evidence="3">DMT family transporter</fullName>
    </submittedName>
</protein>
<feature type="transmembrane region" description="Helical" evidence="1">
    <location>
        <begin position="66"/>
        <end position="92"/>
    </location>
</feature>
<evidence type="ECO:0000256" key="1">
    <source>
        <dbReference type="SAM" id="Phobius"/>
    </source>
</evidence>
<evidence type="ECO:0000313" key="4">
    <source>
        <dbReference type="Proteomes" id="UP001320603"/>
    </source>
</evidence>
<feature type="transmembrane region" description="Helical" evidence="1">
    <location>
        <begin position="160"/>
        <end position="180"/>
    </location>
</feature>
<feature type="transmembrane region" description="Helical" evidence="1">
    <location>
        <begin position="37"/>
        <end position="60"/>
    </location>
</feature>
<gene>
    <name evidence="3" type="ORF">NEE14_012055</name>
</gene>
<dbReference type="PANTHER" id="PTHR22911:SF137">
    <property type="entry name" value="SOLUTE CARRIER FAMILY 35 MEMBER G2-RELATED"/>
    <property type="match status" value="1"/>
</dbReference>
<dbReference type="PANTHER" id="PTHR22911">
    <property type="entry name" value="ACYL-MALONYL CONDENSING ENZYME-RELATED"/>
    <property type="match status" value="1"/>
</dbReference>
<feature type="transmembrane region" description="Helical" evidence="1">
    <location>
        <begin position="264"/>
        <end position="280"/>
    </location>
</feature>
<proteinExistence type="predicted"/>
<keyword evidence="1" id="KW-1133">Transmembrane helix</keyword>
<feature type="transmembrane region" description="Helical" evidence="1">
    <location>
        <begin position="6"/>
        <end position="25"/>
    </location>
</feature>
<evidence type="ECO:0000259" key="2">
    <source>
        <dbReference type="Pfam" id="PF00892"/>
    </source>
</evidence>
<feature type="transmembrane region" description="Helical" evidence="1">
    <location>
        <begin position="236"/>
        <end position="258"/>
    </location>
</feature>
<accession>A0ABZ2II61</accession>
<dbReference type="InterPro" id="IPR000620">
    <property type="entry name" value="EamA_dom"/>
</dbReference>
<sequence>MYTGEIISLIVAVSWTITAICFEYAGKRIGALTLNIVRLLMAIVMLAISLKLTTGHIAPWDAGQDAWMWLILSGAVGYVFGDFCLFNSYLLIGSRFGQLFMTLAPPTAAIAGYVFLGEKMGTYAIIGMLVCIVGIGFSIIGKSGENSHKVGIQLPLKGVLYGIGAGVGQGLGLVLSKIGMNCYLDYNPPATSLEEFMLPFEATQIRAFAGVVGFLIILLCRGEIRKLISSFSDKSAMVTSASGTFFGPFVGVSLSLMAVQYTNAGVASTLMALTPIIILLPSKLIFKEVITFRQVLGAVISVAGVALFFV</sequence>
<feature type="transmembrane region" description="Helical" evidence="1">
    <location>
        <begin position="122"/>
        <end position="140"/>
    </location>
</feature>
<evidence type="ECO:0000313" key="3">
    <source>
        <dbReference type="EMBL" id="WWV65722.1"/>
    </source>
</evidence>
<feature type="transmembrane region" description="Helical" evidence="1">
    <location>
        <begin position="99"/>
        <end position="116"/>
    </location>
</feature>
<keyword evidence="4" id="KW-1185">Reference proteome</keyword>
<dbReference type="RefSeq" id="WP_251966708.1">
    <property type="nucleotide sequence ID" value="NZ_CP146284.1"/>
</dbReference>